<proteinExistence type="predicted"/>
<reference evidence="1" key="1">
    <citation type="submission" date="2020-05" db="EMBL/GenBank/DDBJ databases">
        <authorList>
            <person name="Chiriac C."/>
            <person name="Salcher M."/>
            <person name="Ghai R."/>
            <person name="Kavagutti S V."/>
        </authorList>
    </citation>
    <scope>NUCLEOTIDE SEQUENCE</scope>
</reference>
<organism evidence="1">
    <name type="scientific">freshwater metagenome</name>
    <dbReference type="NCBI Taxonomy" id="449393"/>
    <lineage>
        <taxon>unclassified sequences</taxon>
        <taxon>metagenomes</taxon>
        <taxon>ecological metagenomes</taxon>
    </lineage>
</organism>
<name>A0A6J7W914_9ZZZZ</name>
<sequence length="112" mass="11434">MLVSPESINASAPSKTAFAQSVASARVGRELIIIESSICVATITGLAISRASSTQSFCTRGTSSIGSSTPKSPRATMMPSKASTISAMFATACGFSILAITGRRMPSSSIIL</sequence>
<accession>A0A6J7W914</accession>
<gene>
    <name evidence="1" type="ORF">UFOPK4444_01341</name>
</gene>
<dbReference type="EMBL" id="CAFBRZ010000111">
    <property type="protein sequence ID" value="CAB5161773.1"/>
    <property type="molecule type" value="Genomic_DNA"/>
</dbReference>
<protein>
    <submittedName>
        <fullName evidence="1">Unannotated protein</fullName>
    </submittedName>
</protein>
<evidence type="ECO:0000313" key="1">
    <source>
        <dbReference type="EMBL" id="CAB5161773.1"/>
    </source>
</evidence>
<dbReference type="AlphaFoldDB" id="A0A6J7W914"/>